<proteinExistence type="predicted"/>
<keyword evidence="1" id="KW-0812">Transmembrane</keyword>
<keyword evidence="3" id="KW-1185">Reference proteome</keyword>
<organism evidence="2 3">
    <name type="scientific">Streptomyces albiflavescens</name>
    <dbReference type="NCBI Taxonomy" id="1623582"/>
    <lineage>
        <taxon>Bacteria</taxon>
        <taxon>Bacillati</taxon>
        <taxon>Actinomycetota</taxon>
        <taxon>Actinomycetes</taxon>
        <taxon>Kitasatosporales</taxon>
        <taxon>Streptomycetaceae</taxon>
        <taxon>Streptomyces</taxon>
    </lineage>
</organism>
<gene>
    <name evidence="2" type="ORF">GCM10011579_068130</name>
</gene>
<comment type="caution">
    <text evidence="2">The sequence shown here is derived from an EMBL/GenBank/DDBJ whole genome shotgun (WGS) entry which is preliminary data.</text>
</comment>
<sequence length="344" mass="38352">MTEASWVSLVGHVVWPLVVLVLGLTLRRQISGFLSAVGGRITQVSVMSVTIELAVETETVPPWRGVRGADVRGLVAAQNVNDSYFDTLRQSLQVSGRADYFIVDLKSDDRKEWLTSRLYLFTYLLSRMKGVRSVVFTATRGDVARCFLGVAESEELLQALAATQPWLRMAQLQAEAEQVGQLPDPAGYFQPSRPNNLVAPTPNVSFSGGIDEWWQRRRGNEPPYIDPLSIPRRFVELVQWVQPMGAAEPEAGWLRLPDAPGRDRIWEHATWIAVSDLVDGSLSEIIRAGDYVLDDRSWSAEERVRAVAQARGDAVALLDPDRRFDRLIDRRSLLEAVGRSAAEA</sequence>
<protein>
    <submittedName>
        <fullName evidence="2">Uncharacterized protein</fullName>
    </submittedName>
</protein>
<feature type="transmembrane region" description="Helical" evidence="1">
    <location>
        <begin position="6"/>
        <end position="26"/>
    </location>
</feature>
<evidence type="ECO:0000313" key="3">
    <source>
        <dbReference type="Proteomes" id="UP000600365"/>
    </source>
</evidence>
<dbReference type="Proteomes" id="UP000600365">
    <property type="component" value="Unassembled WGS sequence"/>
</dbReference>
<evidence type="ECO:0000256" key="1">
    <source>
        <dbReference type="SAM" id="Phobius"/>
    </source>
</evidence>
<name>A0A917Y9N6_9ACTN</name>
<keyword evidence="1" id="KW-0472">Membrane</keyword>
<keyword evidence="1" id="KW-1133">Transmembrane helix</keyword>
<dbReference type="EMBL" id="BMMM01000014">
    <property type="protein sequence ID" value="GGN81495.1"/>
    <property type="molecule type" value="Genomic_DNA"/>
</dbReference>
<dbReference type="AlphaFoldDB" id="A0A917Y9N6"/>
<accession>A0A917Y9N6</accession>
<reference evidence="2 3" key="1">
    <citation type="journal article" date="2014" name="Int. J. Syst. Evol. Microbiol.">
        <title>Complete genome sequence of Corynebacterium casei LMG S-19264T (=DSM 44701T), isolated from a smear-ripened cheese.</title>
        <authorList>
            <consortium name="US DOE Joint Genome Institute (JGI-PGF)"/>
            <person name="Walter F."/>
            <person name="Albersmeier A."/>
            <person name="Kalinowski J."/>
            <person name="Ruckert C."/>
        </authorList>
    </citation>
    <scope>NUCLEOTIDE SEQUENCE [LARGE SCALE GENOMIC DNA]</scope>
    <source>
        <strain evidence="2 3">CGMCC 4.7111</strain>
    </source>
</reference>
<evidence type="ECO:0000313" key="2">
    <source>
        <dbReference type="EMBL" id="GGN81495.1"/>
    </source>
</evidence>